<comment type="function">
    <text evidence="9">Functions as a component of the nuclear pore complex (NPC).</text>
</comment>
<keyword evidence="7 9" id="KW-0906">Nuclear pore complex</keyword>
<dbReference type="GO" id="GO:0031080">
    <property type="term" value="C:nuclear pore outer ring"/>
    <property type="evidence" value="ECO:0007669"/>
    <property type="project" value="TreeGrafter"/>
</dbReference>
<keyword evidence="5 9" id="KW-0653">Protein transport</keyword>
<evidence type="ECO:0000256" key="5">
    <source>
        <dbReference type="ARBA" id="ARBA00022927"/>
    </source>
</evidence>
<dbReference type="GO" id="GO:0017056">
    <property type="term" value="F:structural constituent of nuclear pore"/>
    <property type="evidence" value="ECO:0007669"/>
    <property type="project" value="TreeGrafter"/>
</dbReference>
<evidence type="ECO:0000256" key="3">
    <source>
        <dbReference type="ARBA" id="ARBA00022448"/>
    </source>
</evidence>
<evidence type="ECO:0000256" key="9">
    <source>
        <dbReference type="RuleBase" id="RU365073"/>
    </source>
</evidence>
<evidence type="ECO:0000313" key="11">
    <source>
        <dbReference type="Proteomes" id="UP001324115"/>
    </source>
</evidence>
<keyword evidence="3 9" id="KW-0813">Transport</keyword>
<dbReference type="GO" id="GO:0006606">
    <property type="term" value="P:protein import into nucleus"/>
    <property type="evidence" value="ECO:0007669"/>
    <property type="project" value="TreeGrafter"/>
</dbReference>
<dbReference type="AlphaFoldDB" id="A0AAN7E342"/>
<evidence type="ECO:0000256" key="6">
    <source>
        <dbReference type="ARBA" id="ARBA00023010"/>
    </source>
</evidence>
<accession>A0AAN7E342</accession>
<dbReference type="Proteomes" id="UP001324115">
    <property type="component" value="Unassembled WGS sequence"/>
</dbReference>
<evidence type="ECO:0000256" key="1">
    <source>
        <dbReference type="ARBA" id="ARBA00004567"/>
    </source>
</evidence>
<organism evidence="10 11">
    <name type="scientific">Quercus rubra</name>
    <name type="common">Northern red oak</name>
    <name type="synonym">Quercus borealis</name>
    <dbReference type="NCBI Taxonomy" id="3512"/>
    <lineage>
        <taxon>Eukaryota</taxon>
        <taxon>Viridiplantae</taxon>
        <taxon>Streptophyta</taxon>
        <taxon>Embryophyta</taxon>
        <taxon>Tracheophyta</taxon>
        <taxon>Spermatophyta</taxon>
        <taxon>Magnoliopsida</taxon>
        <taxon>eudicotyledons</taxon>
        <taxon>Gunneridae</taxon>
        <taxon>Pentapetalae</taxon>
        <taxon>rosids</taxon>
        <taxon>fabids</taxon>
        <taxon>Fagales</taxon>
        <taxon>Fagaceae</taxon>
        <taxon>Quercus</taxon>
    </lineage>
</organism>
<keyword evidence="6 9" id="KW-0811">Translocation</keyword>
<evidence type="ECO:0000256" key="4">
    <source>
        <dbReference type="ARBA" id="ARBA00022816"/>
    </source>
</evidence>
<evidence type="ECO:0000256" key="8">
    <source>
        <dbReference type="ARBA" id="ARBA00023242"/>
    </source>
</evidence>
<dbReference type="Pfam" id="PF07575">
    <property type="entry name" value="Nucleopor_Nup85"/>
    <property type="match status" value="1"/>
</dbReference>
<dbReference type="PANTHER" id="PTHR13373">
    <property type="entry name" value="FROUNT PROTEIN-RELATED"/>
    <property type="match status" value="1"/>
</dbReference>
<evidence type="ECO:0000256" key="7">
    <source>
        <dbReference type="ARBA" id="ARBA00023132"/>
    </source>
</evidence>
<keyword evidence="4 9" id="KW-0509">mRNA transport</keyword>
<comment type="similarity">
    <text evidence="2 9">Belongs to the nucleoporin Nup85 family.</text>
</comment>
<name>A0AAN7E342_QUERU</name>
<dbReference type="GO" id="GO:0045893">
    <property type="term" value="P:positive regulation of DNA-templated transcription"/>
    <property type="evidence" value="ECO:0007669"/>
    <property type="project" value="TreeGrafter"/>
</dbReference>
<dbReference type="GO" id="GO:0031965">
    <property type="term" value="C:nuclear membrane"/>
    <property type="evidence" value="ECO:0007669"/>
    <property type="project" value="UniProtKB-UniRule"/>
</dbReference>
<comment type="subcellular location">
    <subcellularLocation>
        <location evidence="1 9">Nucleus</location>
        <location evidence="1 9">Nuclear pore complex</location>
    </subcellularLocation>
</comment>
<reference evidence="10 11" key="1">
    <citation type="journal article" date="2023" name="G3 (Bethesda)">
        <title>A haplotype-resolved chromosome-scale genome for Quercus rubra L. provides insights into the genetics of adaptive traits for red oak species.</title>
        <authorList>
            <person name="Kapoor B."/>
            <person name="Jenkins J."/>
            <person name="Schmutz J."/>
            <person name="Zhebentyayeva T."/>
            <person name="Kuelheim C."/>
            <person name="Coggeshall M."/>
            <person name="Heim C."/>
            <person name="Lasky J.R."/>
            <person name="Leites L."/>
            <person name="Islam-Faridi N."/>
            <person name="Romero-Severson J."/>
            <person name="DeLeo V.L."/>
            <person name="Lucas S.M."/>
            <person name="Lazic D."/>
            <person name="Gailing O."/>
            <person name="Carlson J."/>
            <person name="Staton M."/>
        </authorList>
    </citation>
    <scope>NUCLEOTIDE SEQUENCE [LARGE SCALE GENOMIC DNA]</scope>
    <source>
        <strain evidence="10">Pseudo-F2</strain>
    </source>
</reference>
<dbReference type="GO" id="GO:0006406">
    <property type="term" value="P:mRNA export from nucleus"/>
    <property type="evidence" value="ECO:0007669"/>
    <property type="project" value="TreeGrafter"/>
</dbReference>
<protein>
    <recommendedName>
        <fullName evidence="9">Nuclear pore complex protein Nup85</fullName>
    </recommendedName>
</protein>
<comment type="caution">
    <text evidence="10">The sequence shown here is derived from an EMBL/GenBank/DDBJ whole genome shotgun (WGS) entry which is preliminary data.</text>
</comment>
<sequence length="720" mass="80810">MPGVTSGTGDGTSVSGAGALVPLSSEARSLSVYPLHHGLKPPLARIAISWARGNALRVSFFRQPSGRDSDGAAEVGGKVIEVKLSDGDGDIGDAQFRKIAYGSVSPFALLQSRRNSLATMSKISSPYHFEWWEYVMEYSRDIKALLGNPKSLASPLIDDPKTVLKNVEEPTSLKAAWELMEIFYVDKLSQSWLPERLVDWLADYDCLLSSTQATIHSKLVDFQKELVTLQVIEDNPKYWEVISSALAVGWLDIVVKMLRLHGSYQLDQINNRETENGLVEAVAVLISKMPRLRPELESGRLGECYKAKPDFVKAWEKWRAQITKLDCSAYWVRCGHHQTREGLRNMLQLMLGNTNSLCTATCHWIELFISHFLYIRPFTAGLESMYNMAQKCMQFKPMSGSHGLLGLIIGILGENTEVVLAECSREFGPWMVAHAIELLTAESDQAETLLREEHDNLGGISIEELHRLVYAQVLSSHSLTWQIAPIYLASCIKQGMGLLEILLSKQPVQNNQVLLKIIEICRLYELDSVSSNIMKIAGVYHWKHGRKGSGVFWLQQARDEVRLNRIAQQLFDSVGKSISDESFKQWEGLIELLGSESKTAGGLEFLHKYRDFKKSLKQVNDGKTNDAARQAVESLISLMKNPSTPQRFWLPLLFDSLKLLSWQERPLLNVSQTNLLLNKLQELSMARLRPDFIEADLPNQALSSVRLALATNLGRAILEE</sequence>
<keyword evidence="9" id="KW-0472">Membrane</keyword>
<dbReference type="PANTHER" id="PTHR13373:SF21">
    <property type="entry name" value="NUCLEAR PORE COMPLEX PROTEIN NUP85"/>
    <property type="match status" value="1"/>
</dbReference>
<keyword evidence="11" id="KW-1185">Reference proteome</keyword>
<dbReference type="EMBL" id="JAXUIC010000012">
    <property type="protein sequence ID" value="KAK4560136.1"/>
    <property type="molecule type" value="Genomic_DNA"/>
</dbReference>
<comment type="subunit">
    <text evidence="9">Component of the nuclear pore complex (NPC).</text>
</comment>
<dbReference type="InterPro" id="IPR011502">
    <property type="entry name" value="Nucleoporin_Nup85"/>
</dbReference>
<keyword evidence="8 9" id="KW-0539">Nucleus</keyword>
<gene>
    <name evidence="10" type="ORF">RGQ29_009064</name>
</gene>
<evidence type="ECO:0000313" key="10">
    <source>
        <dbReference type="EMBL" id="KAK4560136.1"/>
    </source>
</evidence>
<proteinExistence type="inferred from homology"/>
<evidence type="ECO:0000256" key="2">
    <source>
        <dbReference type="ARBA" id="ARBA00005573"/>
    </source>
</evidence>